<sequence length="561" mass="63201">MLRSKRKYSLVDRIVDRNLMGGEINDSIFSDWCGKSHSLFRRDLLAHFGCVNALEFSEDGTCFASGSDDRRVLLWSISEAYDNHPVNKPMIMEAEHGSNVFCLAISQDNQRIFSGGNDSQTIIHDTKLGKPIDYFLHEKPVYGLSLQPGSQSIFATACDDGKLRVFDMRCSVSEESILASKRSPFHSIMFHPIEGRIVVSASAKDGPELWDLRNPLTCLHRYPYEKGSMSARFNSVGDQLLILRRREPPKVYHLYREGEIQLRAEGYNNACTMKSCCFAGDRDEYAISGSDDHNIYIWRIPTTSGDDDDHVVPDAHMVLKGHRSVVNHVRYNSLTCSLASCGVEKMIKIWSPFAFPGSSGGLDRAAAEDPKPRKRLSRLTRDCNMILAPSPNFRTTDEDKKMLAFFDLLVERSSWISSEEEEETSNLEDEEDEDENDDDDDDNEYSTSHSTGSENEESFEIDSVSTPSSSSTDTEEPVAGPSGIQSNNLDETPKLDLPSQFYRRFPLRITLETSSSEDDGNVESLSSTQDKNQEPVVFRSLPETRKRQFRRRTNSSTSSSS</sequence>
<dbReference type="SMART" id="SM00320">
    <property type="entry name" value="WD40"/>
    <property type="match status" value="6"/>
</dbReference>
<feature type="repeat" description="WD" evidence="3">
    <location>
        <begin position="44"/>
        <end position="78"/>
    </location>
</feature>
<name>A0A8J2RS60_9CRUS</name>
<evidence type="ECO:0000256" key="2">
    <source>
        <dbReference type="ARBA" id="ARBA00022737"/>
    </source>
</evidence>
<dbReference type="Pfam" id="PF00400">
    <property type="entry name" value="WD40"/>
    <property type="match status" value="4"/>
</dbReference>
<dbReference type="PROSITE" id="PS50082">
    <property type="entry name" value="WD_REPEATS_2"/>
    <property type="match status" value="2"/>
</dbReference>
<proteinExistence type="predicted"/>
<gene>
    <name evidence="5" type="ORF">DGAL_LOCUS13217</name>
</gene>
<keyword evidence="6" id="KW-1185">Reference proteome</keyword>
<dbReference type="GO" id="GO:0005737">
    <property type="term" value="C:cytoplasm"/>
    <property type="evidence" value="ECO:0007669"/>
    <property type="project" value="TreeGrafter"/>
</dbReference>
<reference evidence="5" key="1">
    <citation type="submission" date="2021-11" db="EMBL/GenBank/DDBJ databases">
        <authorList>
            <person name="Schell T."/>
        </authorList>
    </citation>
    <scope>NUCLEOTIDE SEQUENCE</scope>
    <source>
        <strain evidence="5">M5</strain>
    </source>
</reference>
<dbReference type="GO" id="GO:0045717">
    <property type="term" value="P:negative regulation of fatty acid biosynthetic process"/>
    <property type="evidence" value="ECO:0007669"/>
    <property type="project" value="TreeGrafter"/>
</dbReference>
<dbReference type="PANTHER" id="PTHR15574">
    <property type="entry name" value="WD REPEAT DOMAIN-CONTAINING FAMILY"/>
    <property type="match status" value="1"/>
</dbReference>
<feature type="compositionally biased region" description="Acidic residues" evidence="4">
    <location>
        <begin position="418"/>
        <end position="444"/>
    </location>
</feature>
<dbReference type="InterPro" id="IPR045151">
    <property type="entry name" value="DCAF8"/>
</dbReference>
<organism evidence="5 6">
    <name type="scientific">Daphnia galeata</name>
    <dbReference type="NCBI Taxonomy" id="27404"/>
    <lineage>
        <taxon>Eukaryota</taxon>
        <taxon>Metazoa</taxon>
        <taxon>Ecdysozoa</taxon>
        <taxon>Arthropoda</taxon>
        <taxon>Crustacea</taxon>
        <taxon>Branchiopoda</taxon>
        <taxon>Diplostraca</taxon>
        <taxon>Cladocera</taxon>
        <taxon>Anomopoda</taxon>
        <taxon>Daphniidae</taxon>
        <taxon>Daphnia</taxon>
    </lineage>
</organism>
<evidence type="ECO:0000256" key="3">
    <source>
        <dbReference type="PROSITE-ProRule" id="PRU00221"/>
    </source>
</evidence>
<dbReference type="SUPFAM" id="SSF50978">
    <property type="entry name" value="WD40 repeat-like"/>
    <property type="match status" value="1"/>
</dbReference>
<evidence type="ECO:0000313" key="5">
    <source>
        <dbReference type="EMBL" id="CAH0109732.1"/>
    </source>
</evidence>
<feature type="region of interest" description="Disordered" evidence="4">
    <location>
        <begin position="511"/>
        <end position="561"/>
    </location>
</feature>
<comment type="caution">
    <text evidence="5">The sequence shown here is derived from an EMBL/GenBank/DDBJ whole genome shotgun (WGS) entry which is preliminary data.</text>
</comment>
<feature type="repeat" description="WD" evidence="3">
    <location>
        <begin position="319"/>
        <end position="351"/>
    </location>
</feature>
<dbReference type="EMBL" id="CAKKLH010000294">
    <property type="protein sequence ID" value="CAH0109732.1"/>
    <property type="molecule type" value="Genomic_DNA"/>
</dbReference>
<evidence type="ECO:0000256" key="1">
    <source>
        <dbReference type="ARBA" id="ARBA00022574"/>
    </source>
</evidence>
<dbReference type="InterPro" id="IPR036322">
    <property type="entry name" value="WD40_repeat_dom_sf"/>
</dbReference>
<accession>A0A8J2RS60</accession>
<dbReference type="InterPro" id="IPR015943">
    <property type="entry name" value="WD40/YVTN_repeat-like_dom_sf"/>
</dbReference>
<evidence type="ECO:0000313" key="6">
    <source>
        <dbReference type="Proteomes" id="UP000789390"/>
    </source>
</evidence>
<dbReference type="AlphaFoldDB" id="A0A8J2RS60"/>
<dbReference type="PROSITE" id="PS50294">
    <property type="entry name" value="WD_REPEATS_REGION"/>
    <property type="match status" value="1"/>
</dbReference>
<feature type="compositionally biased region" description="Low complexity" evidence="4">
    <location>
        <begin position="462"/>
        <end position="472"/>
    </location>
</feature>
<keyword evidence="2" id="KW-0677">Repeat</keyword>
<dbReference type="OrthoDB" id="5573735at2759"/>
<dbReference type="GO" id="GO:0080008">
    <property type="term" value="C:Cul4-RING E3 ubiquitin ligase complex"/>
    <property type="evidence" value="ECO:0007669"/>
    <property type="project" value="TreeGrafter"/>
</dbReference>
<keyword evidence="1 3" id="KW-0853">WD repeat</keyword>
<dbReference type="Proteomes" id="UP000789390">
    <property type="component" value="Unassembled WGS sequence"/>
</dbReference>
<feature type="region of interest" description="Disordered" evidence="4">
    <location>
        <begin position="416"/>
        <end position="497"/>
    </location>
</feature>
<protein>
    <submittedName>
        <fullName evidence="5">Uncharacterized protein</fullName>
    </submittedName>
</protein>
<dbReference type="Gene3D" id="2.130.10.10">
    <property type="entry name" value="YVTN repeat-like/Quinoprotein amine dehydrogenase"/>
    <property type="match status" value="2"/>
</dbReference>
<dbReference type="InterPro" id="IPR001680">
    <property type="entry name" value="WD40_rpt"/>
</dbReference>
<dbReference type="PANTHER" id="PTHR15574:SF43">
    <property type="entry name" value="DDB1- AND CUL4-ASSOCIATED FACTOR 5"/>
    <property type="match status" value="1"/>
</dbReference>
<evidence type="ECO:0000256" key="4">
    <source>
        <dbReference type="SAM" id="MobiDB-lite"/>
    </source>
</evidence>